<evidence type="ECO:0000313" key="4">
    <source>
        <dbReference type="Proteomes" id="UP000565205"/>
    </source>
</evidence>
<proteinExistence type="predicted"/>
<dbReference type="GO" id="GO:0016791">
    <property type="term" value="F:phosphatase activity"/>
    <property type="evidence" value="ECO:0007669"/>
    <property type="project" value="TreeGrafter"/>
</dbReference>
<evidence type="ECO:0000313" key="2">
    <source>
        <dbReference type="EMBL" id="NVN30079.1"/>
    </source>
</evidence>
<dbReference type="Proteomes" id="UP000557688">
    <property type="component" value="Unassembled WGS sequence"/>
</dbReference>
<dbReference type="CDD" id="cd07067">
    <property type="entry name" value="HP_PGM_like"/>
    <property type="match status" value="1"/>
</dbReference>
<dbReference type="Gene3D" id="3.40.50.1240">
    <property type="entry name" value="Phosphoglycerate mutase-like"/>
    <property type="match status" value="1"/>
</dbReference>
<dbReference type="SMART" id="SM00855">
    <property type="entry name" value="PGAM"/>
    <property type="match status" value="1"/>
</dbReference>
<evidence type="ECO:0000313" key="3">
    <source>
        <dbReference type="Proteomes" id="UP000557688"/>
    </source>
</evidence>
<reference evidence="2 4" key="1">
    <citation type="submission" date="2020-06" db="EMBL/GenBank/DDBJ databases">
        <title>Description of novel acetic acid bacteria.</title>
        <authorList>
            <person name="Sombolestani A."/>
        </authorList>
    </citation>
    <scope>NUCLEOTIDE SEQUENCE [LARGE SCALE GENOMIC DNA]</scope>
    <source>
        <strain evidence="2 4">LMG 26838</strain>
    </source>
</reference>
<accession>A0A839UY78</accession>
<protein>
    <submittedName>
        <fullName evidence="1">Broad specificity phosphatase PhoE</fullName>
    </submittedName>
    <submittedName>
        <fullName evidence="2">Histidine phosphatase family protein</fullName>
    </submittedName>
</protein>
<keyword evidence="3" id="KW-1185">Reference proteome</keyword>
<dbReference type="InterPro" id="IPR050275">
    <property type="entry name" value="PGM_Phosphatase"/>
</dbReference>
<dbReference type="PANTHER" id="PTHR48100">
    <property type="entry name" value="BROAD-SPECIFICITY PHOSPHATASE YOR283W-RELATED"/>
    <property type="match status" value="1"/>
</dbReference>
<sequence length="228" mass="24592">MSEKADTSAPVTRIWLVRHAIVEQNARATLYGIQDVALCPDSLVAEAPRYRALASWLPQGARWLVTPLTRTRRTAAAIAAQARQLGIAVPEPIVEPGLIEQDFGDWQGLDAVALPPRLSLLPHGFWPVDPAEVPPGGESFEQMCGRVGDTIERLVTQHAGAEIVAVSHGGAIRAACAHALGCTARSALHLAIQNLSVTILEHRPRGWRVLCINEIAGPDVTGRQMTDY</sequence>
<dbReference type="PANTHER" id="PTHR48100:SF1">
    <property type="entry name" value="HISTIDINE PHOSPHATASE FAMILY PROTEIN-RELATED"/>
    <property type="match status" value="1"/>
</dbReference>
<dbReference type="GO" id="GO:0005737">
    <property type="term" value="C:cytoplasm"/>
    <property type="evidence" value="ECO:0007669"/>
    <property type="project" value="TreeGrafter"/>
</dbReference>
<name>A0A839UY78_9PROT</name>
<dbReference type="Pfam" id="PF00300">
    <property type="entry name" value="His_Phos_1"/>
    <property type="match status" value="1"/>
</dbReference>
<comment type="caution">
    <text evidence="1">The sequence shown here is derived from an EMBL/GenBank/DDBJ whole genome shotgun (WGS) entry which is preliminary data.</text>
</comment>
<dbReference type="InterPro" id="IPR029033">
    <property type="entry name" value="His_PPase_superfam"/>
</dbReference>
<dbReference type="Proteomes" id="UP000565205">
    <property type="component" value="Unassembled WGS sequence"/>
</dbReference>
<dbReference type="SUPFAM" id="SSF53254">
    <property type="entry name" value="Phosphoglycerate mutase-like"/>
    <property type="match status" value="1"/>
</dbReference>
<dbReference type="AlphaFoldDB" id="A0A839UY78"/>
<dbReference type="EMBL" id="JACHXV010000001">
    <property type="protein sequence ID" value="MBB3172281.1"/>
    <property type="molecule type" value="Genomic_DNA"/>
</dbReference>
<evidence type="ECO:0000313" key="1">
    <source>
        <dbReference type="EMBL" id="MBB3172281.1"/>
    </source>
</evidence>
<dbReference type="EMBL" id="JABXXQ010000102">
    <property type="protein sequence ID" value="NVN30079.1"/>
    <property type="molecule type" value="Genomic_DNA"/>
</dbReference>
<organism evidence="1 3">
    <name type="scientific">Endobacter medicaginis</name>
    <dbReference type="NCBI Taxonomy" id="1181271"/>
    <lineage>
        <taxon>Bacteria</taxon>
        <taxon>Pseudomonadati</taxon>
        <taxon>Pseudomonadota</taxon>
        <taxon>Alphaproteobacteria</taxon>
        <taxon>Acetobacterales</taxon>
        <taxon>Acetobacteraceae</taxon>
        <taxon>Endobacter</taxon>
    </lineage>
</organism>
<gene>
    <name evidence="1" type="ORF">FHR90_000087</name>
    <name evidence="2" type="ORF">HUK83_06990</name>
</gene>
<reference evidence="1 3" key="2">
    <citation type="submission" date="2020-08" db="EMBL/GenBank/DDBJ databases">
        <title>Genomic Encyclopedia of Type Strains, Phase III (KMG-III): the genomes of soil and plant-associated and newly described type strains.</title>
        <authorList>
            <person name="Whitman W."/>
        </authorList>
    </citation>
    <scope>NUCLEOTIDE SEQUENCE [LARGE SCALE GENOMIC DNA]</scope>
    <source>
        <strain evidence="1 3">CECT 8088</strain>
    </source>
</reference>
<dbReference type="InterPro" id="IPR013078">
    <property type="entry name" value="His_Pase_superF_clade-1"/>
</dbReference>
<dbReference type="RefSeq" id="WP_176623323.1">
    <property type="nucleotide sequence ID" value="NZ_JABXXQ010000102.1"/>
</dbReference>